<evidence type="ECO:0000313" key="7">
    <source>
        <dbReference type="Proteomes" id="UP001295444"/>
    </source>
</evidence>
<keyword evidence="7" id="KW-1185">Reference proteome</keyword>
<dbReference type="PRINTS" id="PR01932">
    <property type="entry name" value="INTRLEUKIN17"/>
</dbReference>
<accession>A0AAD1VSC7</accession>
<dbReference type="InterPro" id="IPR020440">
    <property type="entry name" value="IL-17_chr"/>
</dbReference>
<evidence type="ECO:0000256" key="1">
    <source>
        <dbReference type="ARBA" id="ARBA00004613"/>
    </source>
</evidence>
<keyword evidence="4" id="KW-0964">Secreted</keyword>
<dbReference type="GO" id="GO:0006954">
    <property type="term" value="P:inflammatory response"/>
    <property type="evidence" value="ECO:0007669"/>
    <property type="project" value="InterPro"/>
</dbReference>
<comment type="subcellular location">
    <subcellularLocation>
        <location evidence="1">Secreted</location>
    </subcellularLocation>
</comment>
<sequence>MFQASVLMGFSTSAFLPQEYLAENVEKEFSSYSESRCPGRRLRRPPHRINLDISAIDTTSMDDLSEIMDIQSRSLAPWDFSLDMDPNRYPMVISEANCLSSVCTDSSGNENPELISLPIQQDIMVLIREQKDCDYVYKLESKRVTVGCTCVWPNEFEVDPMEEIDIYLSR</sequence>
<dbReference type="SUPFAM" id="SSF57501">
    <property type="entry name" value="Cystine-knot cytokines"/>
    <property type="match status" value="1"/>
</dbReference>
<dbReference type="AlphaFoldDB" id="A0AAD1VSC7"/>
<keyword evidence="5" id="KW-0732">Signal</keyword>
<keyword evidence="3" id="KW-0202">Cytokine</keyword>
<name>A0AAD1VSC7_PELCU</name>
<organism evidence="6 7">
    <name type="scientific">Pelobates cultripes</name>
    <name type="common">Western spadefoot toad</name>
    <dbReference type="NCBI Taxonomy" id="61616"/>
    <lineage>
        <taxon>Eukaryota</taxon>
        <taxon>Metazoa</taxon>
        <taxon>Chordata</taxon>
        <taxon>Craniata</taxon>
        <taxon>Vertebrata</taxon>
        <taxon>Euteleostomi</taxon>
        <taxon>Amphibia</taxon>
        <taxon>Batrachia</taxon>
        <taxon>Anura</taxon>
        <taxon>Pelobatoidea</taxon>
        <taxon>Pelobatidae</taxon>
        <taxon>Pelobates</taxon>
    </lineage>
</organism>
<dbReference type="InterPro" id="IPR010345">
    <property type="entry name" value="IL-17_fam"/>
</dbReference>
<evidence type="ECO:0000256" key="3">
    <source>
        <dbReference type="ARBA" id="ARBA00022514"/>
    </source>
</evidence>
<evidence type="ECO:0000256" key="4">
    <source>
        <dbReference type="ARBA" id="ARBA00022525"/>
    </source>
</evidence>
<gene>
    <name evidence="6" type="ORF">PECUL_23A054973</name>
</gene>
<comment type="similarity">
    <text evidence="2">Belongs to the IL-17 family.</text>
</comment>
<dbReference type="Proteomes" id="UP001295444">
    <property type="component" value="Chromosome 02"/>
</dbReference>
<dbReference type="GO" id="GO:0005615">
    <property type="term" value="C:extracellular space"/>
    <property type="evidence" value="ECO:0007669"/>
    <property type="project" value="UniProtKB-KW"/>
</dbReference>
<dbReference type="InterPro" id="IPR029034">
    <property type="entry name" value="Cystine-knot_cytokine"/>
</dbReference>
<dbReference type="EMBL" id="OW240913">
    <property type="protein sequence ID" value="CAH2245684.1"/>
    <property type="molecule type" value="Genomic_DNA"/>
</dbReference>
<evidence type="ECO:0000256" key="2">
    <source>
        <dbReference type="ARBA" id="ARBA00007236"/>
    </source>
</evidence>
<protein>
    <submittedName>
        <fullName evidence="6">Interleukin-17F-like</fullName>
    </submittedName>
</protein>
<dbReference type="GO" id="GO:0005125">
    <property type="term" value="F:cytokine activity"/>
    <property type="evidence" value="ECO:0007669"/>
    <property type="project" value="UniProtKB-KW"/>
</dbReference>
<dbReference type="Gene3D" id="2.10.90.10">
    <property type="entry name" value="Cystine-knot cytokines"/>
    <property type="match status" value="1"/>
</dbReference>
<evidence type="ECO:0000256" key="5">
    <source>
        <dbReference type="ARBA" id="ARBA00022729"/>
    </source>
</evidence>
<proteinExistence type="inferred from homology"/>
<evidence type="ECO:0000313" key="6">
    <source>
        <dbReference type="EMBL" id="CAH2245684.1"/>
    </source>
</evidence>
<dbReference type="Pfam" id="PF06083">
    <property type="entry name" value="IL17"/>
    <property type="match status" value="1"/>
</dbReference>
<reference evidence="6" key="1">
    <citation type="submission" date="2022-03" db="EMBL/GenBank/DDBJ databases">
        <authorList>
            <person name="Alioto T."/>
            <person name="Alioto T."/>
            <person name="Gomez Garrido J."/>
        </authorList>
    </citation>
    <scope>NUCLEOTIDE SEQUENCE</scope>
</reference>